<dbReference type="OrthoDB" id="531205at2"/>
<evidence type="ECO:0000313" key="1">
    <source>
        <dbReference type="EMBL" id="TQV72353.1"/>
    </source>
</evidence>
<proteinExistence type="predicted"/>
<accession>A0A545T571</accession>
<dbReference type="Gene3D" id="3.40.50.300">
    <property type="entry name" value="P-loop containing nucleotide triphosphate hydrolases"/>
    <property type="match status" value="1"/>
</dbReference>
<dbReference type="SUPFAM" id="SSF52540">
    <property type="entry name" value="P-loop containing nucleoside triphosphate hydrolases"/>
    <property type="match status" value="1"/>
</dbReference>
<evidence type="ECO:0000313" key="2">
    <source>
        <dbReference type="Proteomes" id="UP000317839"/>
    </source>
</evidence>
<name>A0A545T571_9GAMM</name>
<dbReference type="RefSeq" id="WP_142943683.1">
    <property type="nucleotide sequence ID" value="NZ_VIKR01000005.1"/>
</dbReference>
<protein>
    <submittedName>
        <fullName evidence="1">ATP-binding protein</fullName>
    </submittedName>
</protein>
<dbReference type="GO" id="GO:0005524">
    <property type="term" value="F:ATP binding"/>
    <property type="evidence" value="ECO:0007669"/>
    <property type="project" value="UniProtKB-KW"/>
</dbReference>
<gene>
    <name evidence="1" type="ORF">FLL45_19250</name>
</gene>
<dbReference type="AlphaFoldDB" id="A0A545T571"/>
<dbReference type="InterPro" id="IPR027417">
    <property type="entry name" value="P-loop_NTPase"/>
</dbReference>
<keyword evidence="1" id="KW-0547">Nucleotide-binding</keyword>
<keyword evidence="2" id="KW-1185">Reference proteome</keyword>
<sequence length="161" mass="18155">MLKAQLILFCGKMGSGKSTKASEIAAEINAVMISEDDWLGTLYPNLITSLEDYVEYANRLKPVIKQLTQSMLLAGTNVVLDFPANTVKQRQWLKSIFTEINASHQLFFLDVSDATCLSQIEKRRDENPERASTDTPQMFLQVTKYFAEPEPEEGFNVKVIS</sequence>
<dbReference type="Pfam" id="PF13671">
    <property type="entry name" value="AAA_33"/>
    <property type="match status" value="1"/>
</dbReference>
<reference evidence="1 2" key="1">
    <citation type="submission" date="2019-06" db="EMBL/GenBank/DDBJ databases">
        <title>Draft genome of Aliikangiella marina GYP-15.</title>
        <authorList>
            <person name="Wang G."/>
        </authorList>
    </citation>
    <scope>NUCLEOTIDE SEQUENCE [LARGE SCALE GENOMIC DNA]</scope>
    <source>
        <strain evidence="1 2">GYP-15</strain>
    </source>
</reference>
<comment type="caution">
    <text evidence="1">The sequence shown here is derived from an EMBL/GenBank/DDBJ whole genome shotgun (WGS) entry which is preliminary data.</text>
</comment>
<dbReference type="Proteomes" id="UP000317839">
    <property type="component" value="Unassembled WGS sequence"/>
</dbReference>
<dbReference type="EMBL" id="VIKR01000005">
    <property type="protein sequence ID" value="TQV72353.1"/>
    <property type="molecule type" value="Genomic_DNA"/>
</dbReference>
<organism evidence="1 2">
    <name type="scientific">Aliikangiella marina</name>
    <dbReference type="NCBI Taxonomy" id="1712262"/>
    <lineage>
        <taxon>Bacteria</taxon>
        <taxon>Pseudomonadati</taxon>
        <taxon>Pseudomonadota</taxon>
        <taxon>Gammaproteobacteria</taxon>
        <taxon>Oceanospirillales</taxon>
        <taxon>Pleioneaceae</taxon>
        <taxon>Aliikangiella</taxon>
    </lineage>
</organism>
<keyword evidence="1" id="KW-0067">ATP-binding</keyword>